<dbReference type="EC" id="2.7.7.24" evidence="2"/>
<dbReference type="CDD" id="cd04181">
    <property type="entry name" value="NTP_transferase"/>
    <property type="match status" value="1"/>
</dbReference>
<dbReference type="AlphaFoldDB" id="A0A160T1F4"/>
<keyword evidence="2" id="KW-0548">Nucleotidyltransferase</keyword>
<dbReference type="Gene3D" id="3.90.550.10">
    <property type="entry name" value="Spore Coat Polysaccharide Biosynthesis Protein SpsA, Chain A"/>
    <property type="match status" value="1"/>
</dbReference>
<protein>
    <submittedName>
        <fullName evidence="2">Glucose-1-phosphate thymidylyltransferase</fullName>
        <ecNumber evidence="2">2.7.7.24</ecNumber>
    </submittedName>
</protein>
<proteinExistence type="predicted"/>
<organism evidence="2 3">
    <name type="scientific">Candidatus Promineifilum breve</name>
    <dbReference type="NCBI Taxonomy" id="1806508"/>
    <lineage>
        <taxon>Bacteria</taxon>
        <taxon>Bacillati</taxon>
        <taxon>Chloroflexota</taxon>
        <taxon>Ardenticatenia</taxon>
        <taxon>Candidatus Promineifilales</taxon>
        <taxon>Candidatus Promineifilaceae</taxon>
        <taxon>Candidatus Promineifilum</taxon>
    </lineage>
</organism>
<dbReference type="KEGG" id="pbf:CFX0092_A1516"/>
<dbReference type="InterPro" id="IPR029044">
    <property type="entry name" value="Nucleotide-diphossugar_trans"/>
</dbReference>
<dbReference type="InterPro" id="IPR005835">
    <property type="entry name" value="NTP_transferase_dom"/>
</dbReference>
<feature type="domain" description="Nucleotidyl transferase" evidence="1">
    <location>
        <begin position="2"/>
        <end position="230"/>
    </location>
</feature>
<keyword evidence="3" id="KW-1185">Reference proteome</keyword>
<sequence>MKVVVLMGGYGTRMRPHAWSRPKPVMAVADNTVIGHILDRTAGDASEVILVVGYRGEQIEAWTRAHYGHLPLRFVYQPEPLGQAHALWLCGDLLDGDLLVLLGDIIIDADFAHIAHPTTDAVFQTMEIDDPRHFGCLTVGPDGFIDHLVEKPQSGDYRLAAAGSYWFRDGRRLWQTLDQTLKSGRQTNGEYFLADAFQIMLARGDRIGVQPINWIVDVGSPGNRLAANRRLLECAAGQGAPSAARPGIAIIPPVYIHPSAIIEASVIGPHATIGRDARVSGAVIAASIIEAGATVVDCVLRDSVIGENATVIGAAQALILGDDSKMKSAAG</sequence>
<dbReference type="EMBL" id="LN890655">
    <property type="protein sequence ID" value="CUS03394.2"/>
    <property type="molecule type" value="Genomic_DNA"/>
</dbReference>
<dbReference type="InterPro" id="IPR050486">
    <property type="entry name" value="Mannose-1P_guanyltransferase"/>
</dbReference>
<evidence type="ECO:0000259" key="1">
    <source>
        <dbReference type="Pfam" id="PF00483"/>
    </source>
</evidence>
<name>A0A160T1F4_9CHLR</name>
<dbReference type="Gene3D" id="2.160.10.10">
    <property type="entry name" value="Hexapeptide repeat proteins"/>
    <property type="match status" value="1"/>
</dbReference>
<gene>
    <name evidence="2" type="ORF">CFX0092_A1516</name>
</gene>
<reference evidence="2" key="1">
    <citation type="submission" date="2016-01" db="EMBL/GenBank/DDBJ databases">
        <authorList>
            <person name="Mcilroy J.S."/>
            <person name="Karst M S."/>
            <person name="Albertsen M."/>
        </authorList>
    </citation>
    <scope>NUCLEOTIDE SEQUENCE</scope>
    <source>
        <strain evidence="2">Cfx-K</strain>
    </source>
</reference>
<dbReference type="RefSeq" id="WP_095042893.1">
    <property type="nucleotide sequence ID" value="NZ_LN890655.1"/>
</dbReference>
<dbReference type="Pfam" id="PF00483">
    <property type="entry name" value="NTP_transferase"/>
    <property type="match status" value="1"/>
</dbReference>
<dbReference type="OrthoDB" id="9803871at2"/>
<dbReference type="GO" id="GO:0008879">
    <property type="term" value="F:glucose-1-phosphate thymidylyltransferase activity"/>
    <property type="evidence" value="ECO:0007669"/>
    <property type="project" value="UniProtKB-EC"/>
</dbReference>
<keyword evidence="2" id="KW-0808">Transferase</keyword>
<dbReference type="SUPFAM" id="SSF53448">
    <property type="entry name" value="Nucleotide-diphospho-sugar transferases"/>
    <property type="match status" value="1"/>
</dbReference>
<dbReference type="Proteomes" id="UP000215027">
    <property type="component" value="Chromosome I"/>
</dbReference>
<evidence type="ECO:0000313" key="2">
    <source>
        <dbReference type="EMBL" id="CUS03394.2"/>
    </source>
</evidence>
<evidence type="ECO:0000313" key="3">
    <source>
        <dbReference type="Proteomes" id="UP000215027"/>
    </source>
</evidence>
<dbReference type="PANTHER" id="PTHR22572">
    <property type="entry name" value="SUGAR-1-PHOSPHATE GUANYL TRANSFERASE"/>
    <property type="match status" value="1"/>
</dbReference>
<accession>A0A160T1F4</accession>